<dbReference type="Pfam" id="PF11580">
    <property type="entry name" value="DUF3239"/>
    <property type="match status" value="1"/>
</dbReference>
<dbReference type="InterPro" id="IPR021632">
    <property type="entry name" value="DUF3239"/>
</dbReference>
<evidence type="ECO:0000256" key="1">
    <source>
        <dbReference type="SAM" id="Phobius"/>
    </source>
</evidence>
<dbReference type="STRING" id="37915.A2U19_16235"/>
<organism evidence="3 4">
    <name type="scientific">Dietzia maris</name>
    <dbReference type="NCBI Taxonomy" id="37915"/>
    <lineage>
        <taxon>Bacteria</taxon>
        <taxon>Bacillati</taxon>
        <taxon>Actinomycetota</taxon>
        <taxon>Actinomycetes</taxon>
        <taxon>Mycobacteriales</taxon>
        <taxon>Dietziaceae</taxon>
        <taxon>Dietzia</taxon>
    </lineage>
</organism>
<sequence>MAADRTPRAPHEQYRLADIPVDDAWVRKHNESLAEVRRLQWSAGILGVLVLAAAVGLLIYSGFEAWAWIVAALAGVFALGCLAMIGYIPRKMGSMQRTYATSELVPAIIAEVRPRGLTLLALVDRAVDRSAGKLPALAVRSCEKLPGHDVRVGERVPCVAVVGNRSARGGDNLYQFISPMPVAWATSDKAVLRRLEKEIPSGEWERVRQNLDRVDEVSATPTSLLPLD</sequence>
<comment type="caution">
    <text evidence="3">The sequence shown here is derived from an EMBL/GenBank/DDBJ whole genome shotgun (WGS) entry which is preliminary data.</text>
</comment>
<feature type="transmembrane region" description="Helical" evidence="1">
    <location>
        <begin position="41"/>
        <end position="60"/>
    </location>
</feature>
<feature type="transmembrane region" description="Helical" evidence="1">
    <location>
        <begin position="66"/>
        <end position="88"/>
    </location>
</feature>
<name>A0A365P6C1_9ACTN</name>
<evidence type="ECO:0000313" key="3">
    <source>
        <dbReference type="EMBL" id="RBA30456.1"/>
    </source>
</evidence>
<accession>A0A365P6C1</accession>
<dbReference type="EMBL" id="JAWLKJ010000005">
    <property type="protein sequence ID" value="MDV6300753.1"/>
    <property type="molecule type" value="Genomic_DNA"/>
</dbReference>
<dbReference type="Proteomes" id="UP001185873">
    <property type="component" value="Unassembled WGS sequence"/>
</dbReference>
<proteinExistence type="predicted"/>
<dbReference type="InterPro" id="IPR023124">
    <property type="entry name" value="DUF3239_dom_sf"/>
</dbReference>
<dbReference type="Gene3D" id="2.40.410.10">
    <property type="entry name" value="putative membrane protein from Corynebacterium diphtheriae superfamily"/>
    <property type="match status" value="1"/>
</dbReference>
<dbReference type="EMBL" id="QNTT01000082">
    <property type="protein sequence ID" value="RBA30456.1"/>
    <property type="molecule type" value="Genomic_DNA"/>
</dbReference>
<keyword evidence="1" id="KW-0472">Membrane</keyword>
<evidence type="ECO:0000313" key="2">
    <source>
        <dbReference type="EMBL" id="MDV6300753.1"/>
    </source>
</evidence>
<reference evidence="2" key="2">
    <citation type="submission" date="2023-10" db="EMBL/GenBank/DDBJ databases">
        <title>Development of a sustainable strategy for remediation of hydrocarbon-contaminated territories based on the waste exchange concept.</title>
        <authorList>
            <person name="Krivoruchko A."/>
        </authorList>
    </citation>
    <scope>NUCLEOTIDE SEQUENCE</scope>
    <source>
        <strain evidence="2">IEGM 1175</strain>
    </source>
</reference>
<keyword evidence="1" id="KW-1133">Transmembrane helix</keyword>
<reference evidence="3 4" key="1">
    <citation type="submission" date="2018-06" db="EMBL/GenBank/DDBJ databases">
        <title>Whole genome sequencing of four bacterial strains from South Shetland trench revealing bio-synthetic gene clusters.</title>
        <authorList>
            <person name="Abdel-Mageed W.M."/>
            <person name="Lehri B."/>
            <person name="Jarmusch S.A."/>
            <person name="Miranda K."/>
            <person name="Goodfellow M."/>
            <person name="Jaspars M."/>
            <person name="Karlyshev A.V."/>
        </authorList>
    </citation>
    <scope>NUCLEOTIDE SEQUENCE [LARGE SCALE GENOMIC DNA]</scope>
    <source>
        <strain evidence="3 4">SST1</strain>
    </source>
</reference>
<dbReference type="Proteomes" id="UP000252187">
    <property type="component" value="Unassembled WGS sequence"/>
</dbReference>
<protein>
    <submittedName>
        <fullName evidence="3">DUF3239 domain-containing protein</fullName>
    </submittedName>
</protein>
<evidence type="ECO:0000313" key="4">
    <source>
        <dbReference type="Proteomes" id="UP000252187"/>
    </source>
</evidence>
<gene>
    <name evidence="3" type="ORF">DQ226_17145</name>
    <name evidence="2" type="ORF">R3P82_16710</name>
</gene>
<dbReference type="AlphaFoldDB" id="A0A365P6C1"/>
<dbReference type="GeneID" id="97416564"/>
<keyword evidence="1" id="KW-0812">Transmembrane</keyword>
<dbReference type="RefSeq" id="WP_069390400.1">
    <property type="nucleotide sequence ID" value="NZ_JALXXI010000023.1"/>
</dbReference>